<proteinExistence type="predicted"/>
<dbReference type="EMBL" id="JBHSOF010000109">
    <property type="protein sequence ID" value="MFC5668466.1"/>
    <property type="molecule type" value="Genomic_DNA"/>
</dbReference>
<keyword evidence="2" id="KW-0472">Membrane</keyword>
<evidence type="ECO:0000256" key="1">
    <source>
        <dbReference type="SAM" id="MobiDB-lite"/>
    </source>
</evidence>
<feature type="region of interest" description="Disordered" evidence="1">
    <location>
        <begin position="175"/>
        <end position="261"/>
    </location>
</feature>
<dbReference type="Proteomes" id="UP001595975">
    <property type="component" value="Unassembled WGS sequence"/>
</dbReference>
<organism evidence="3 4">
    <name type="scientific">Kitasatospora misakiensis</name>
    <dbReference type="NCBI Taxonomy" id="67330"/>
    <lineage>
        <taxon>Bacteria</taxon>
        <taxon>Bacillati</taxon>
        <taxon>Actinomycetota</taxon>
        <taxon>Actinomycetes</taxon>
        <taxon>Kitasatosporales</taxon>
        <taxon>Streptomycetaceae</taxon>
        <taxon>Kitasatospora</taxon>
    </lineage>
</organism>
<feature type="compositionally biased region" description="Low complexity" evidence="1">
    <location>
        <begin position="209"/>
        <end position="219"/>
    </location>
</feature>
<keyword evidence="2" id="KW-1133">Transmembrane helix</keyword>
<feature type="region of interest" description="Disordered" evidence="1">
    <location>
        <begin position="1"/>
        <end position="28"/>
    </location>
</feature>
<feature type="transmembrane region" description="Helical" evidence="2">
    <location>
        <begin position="143"/>
        <end position="165"/>
    </location>
</feature>
<accession>A0ABW0XDI8</accession>
<reference evidence="4" key="1">
    <citation type="journal article" date="2019" name="Int. J. Syst. Evol. Microbiol.">
        <title>The Global Catalogue of Microorganisms (GCM) 10K type strain sequencing project: providing services to taxonomists for standard genome sequencing and annotation.</title>
        <authorList>
            <consortium name="The Broad Institute Genomics Platform"/>
            <consortium name="The Broad Institute Genome Sequencing Center for Infectious Disease"/>
            <person name="Wu L."/>
            <person name="Ma J."/>
        </authorList>
    </citation>
    <scope>NUCLEOTIDE SEQUENCE [LARGE SCALE GENOMIC DNA]</scope>
    <source>
        <strain evidence="4">CGMCC 4.1437</strain>
    </source>
</reference>
<evidence type="ECO:0000313" key="4">
    <source>
        <dbReference type="Proteomes" id="UP001595975"/>
    </source>
</evidence>
<feature type="compositionally biased region" description="Basic and acidic residues" evidence="1">
    <location>
        <begin position="236"/>
        <end position="261"/>
    </location>
</feature>
<dbReference type="RefSeq" id="WP_380230097.1">
    <property type="nucleotide sequence ID" value="NZ_JBHSOF010000109.1"/>
</dbReference>
<keyword evidence="2" id="KW-0812">Transmembrane</keyword>
<evidence type="ECO:0000313" key="3">
    <source>
        <dbReference type="EMBL" id="MFC5668466.1"/>
    </source>
</evidence>
<keyword evidence="4" id="KW-1185">Reference proteome</keyword>
<sequence length="261" mass="26807">MTRLDSARETAGNLADSARHQATQAAHTARVQYDRHIAPQVGHAFASLPPEAQQNALKALHRAQEKALAARLGASRAADQARSTVAPRVVAVVEEARAVVVPVAQEAQMRGAAALTAMRGNVTSSEIGDLAARNARKSCRSGWATGLAVAGMVAIGSGIVAWQWWRHRSNPEWLVEPPSAAAGPAAEPDARPAGAHASGNGGGTVNGSPDGAAAPAPAKGKGKGEAEDEGAPEPGPRPDRAHPAAAPGDDRPKPHDPRKPH</sequence>
<dbReference type="Pfam" id="PF17258">
    <property type="entry name" value="DUF5324"/>
    <property type="match status" value="1"/>
</dbReference>
<feature type="compositionally biased region" description="Low complexity" evidence="1">
    <location>
        <begin position="177"/>
        <end position="197"/>
    </location>
</feature>
<comment type="caution">
    <text evidence="3">The sequence shown here is derived from an EMBL/GenBank/DDBJ whole genome shotgun (WGS) entry which is preliminary data.</text>
</comment>
<name>A0ABW0XDI8_9ACTN</name>
<dbReference type="InterPro" id="IPR035214">
    <property type="entry name" value="DUF5324"/>
</dbReference>
<evidence type="ECO:0000256" key="2">
    <source>
        <dbReference type="SAM" id="Phobius"/>
    </source>
</evidence>
<protein>
    <submittedName>
        <fullName evidence="3">DUF5324 family protein</fullName>
    </submittedName>
</protein>
<gene>
    <name evidence="3" type="ORF">ACFP3U_36600</name>
</gene>